<dbReference type="Pfam" id="PF01814">
    <property type="entry name" value="Hemerythrin"/>
    <property type="match status" value="1"/>
</dbReference>
<dbReference type="PROSITE" id="PS50887">
    <property type="entry name" value="GGDEF"/>
    <property type="match status" value="1"/>
</dbReference>
<dbReference type="InterPro" id="IPR012312">
    <property type="entry name" value="Hemerythrin-like"/>
</dbReference>
<dbReference type="InterPro" id="IPR029787">
    <property type="entry name" value="Nucleotide_cyclase"/>
</dbReference>
<dbReference type="InterPro" id="IPR003018">
    <property type="entry name" value="GAF"/>
</dbReference>
<dbReference type="InterPro" id="IPR012827">
    <property type="entry name" value="Hemerythrin_metal-bd"/>
</dbReference>
<accession>A0A918NGV9</accession>
<dbReference type="PANTHER" id="PTHR46663:SF2">
    <property type="entry name" value="GGDEF DOMAIN-CONTAINING PROTEIN"/>
    <property type="match status" value="1"/>
</dbReference>
<sequence length="437" mass="50498">MNTAHSSSIDLEIFPWDDRFKTGIEEIDDQHETLVALVNRVAQFTARGCSRTEMETVFDDLLDYTRFHFGAEEALWRSRITPSHQDVEGHLNAHHDFIDYFKQLRQELIEAKSFPAMDGVLEFLVQWLLKHILRSDRRLAYIVQSIDTGLTQEQAKTRADRRMAGTTHVIIDITLAAYSTLSKNTLHLMREMESKRDRVREIERLSQHNATIMQLAIDFISQPLDNMESAIEDALGKIALLFEADRAGLYEYDDNRNWVFERLSWSKDSDSQPPKRDVWLTEGLGDMVEAHENGKPWIHSDSTVDPPTGLNELLSQLHIQNLVSIPLTNRFQCIGFIVLGKTDAHIHPSEDEYQLLRLFTHLLANVYERQHFELQLERVAHFDSLTGLPNRMLLGDRLRQAMTQANRHGNLLAVVCLDLDNFKHINDRWGHQAGDRV</sequence>
<comment type="similarity">
    <text evidence="1">Belongs to the hemerythrin family.</text>
</comment>
<feature type="domain" description="GGDEF" evidence="4">
    <location>
        <begin position="410"/>
        <end position="437"/>
    </location>
</feature>
<keyword evidence="2" id="KW-0479">Metal-binding</keyword>
<evidence type="ECO:0000256" key="1">
    <source>
        <dbReference type="ARBA" id="ARBA00010587"/>
    </source>
</evidence>
<dbReference type="Gene3D" id="1.20.120.50">
    <property type="entry name" value="Hemerythrin-like"/>
    <property type="match status" value="1"/>
</dbReference>
<dbReference type="SUPFAM" id="SSF55073">
    <property type="entry name" value="Nucleotide cyclase"/>
    <property type="match status" value="1"/>
</dbReference>
<dbReference type="Gene3D" id="3.30.70.270">
    <property type="match status" value="1"/>
</dbReference>
<dbReference type="Proteomes" id="UP000626148">
    <property type="component" value="Unassembled WGS sequence"/>
</dbReference>
<evidence type="ECO:0000313" key="5">
    <source>
        <dbReference type="EMBL" id="GGX66182.1"/>
    </source>
</evidence>
<dbReference type="NCBIfam" id="NF033749">
    <property type="entry name" value="bact_hemeryth"/>
    <property type="match status" value="1"/>
</dbReference>
<dbReference type="InterPro" id="IPR000160">
    <property type="entry name" value="GGDEF_dom"/>
</dbReference>
<evidence type="ECO:0000256" key="3">
    <source>
        <dbReference type="ARBA" id="ARBA00023004"/>
    </source>
</evidence>
<reference evidence="5" key="2">
    <citation type="submission" date="2020-09" db="EMBL/GenBank/DDBJ databases">
        <authorList>
            <person name="Sun Q."/>
            <person name="Kim S."/>
        </authorList>
    </citation>
    <scope>NUCLEOTIDE SEQUENCE</scope>
    <source>
        <strain evidence="5">KCTC 22169</strain>
    </source>
</reference>
<dbReference type="SMART" id="SM00065">
    <property type="entry name" value="GAF"/>
    <property type="match status" value="1"/>
</dbReference>
<keyword evidence="3" id="KW-0408">Iron</keyword>
<dbReference type="AlphaFoldDB" id="A0A918NGV9"/>
<dbReference type="NCBIfam" id="TIGR00254">
    <property type="entry name" value="GGDEF"/>
    <property type="match status" value="1"/>
</dbReference>
<dbReference type="InterPro" id="IPR043128">
    <property type="entry name" value="Rev_trsase/Diguanyl_cyclase"/>
</dbReference>
<evidence type="ECO:0000313" key="6">
    <source>
        <dbReference type="Proteomes" id="UP000626148"/>
    </source>
</evidence>
<dbReference type="InterPro" id="IPR035938">
    <property type="entry name" value="Hemerythrin-like_sf"/>
</dbReference>
<dbReference type="CDD" id="cd01949">
    <property type="entry name" value="GGDEF"/>
    <property type="match status" value="1"/>
</dbReference>
<comment type="caution">
    <text evidence="5">The sequence shown here is derived from an EMBL/GenBank/DDBJ whole genome shotgun (WGS) entry which is preliminary data.</text>
</comment>
<dbReference type="InterPro" id="IPR029016">
    <property type="entry name" value="GAF-like_dom_sf"/>
</dbReference>
<gene>
    <name evidence="5" type="ORF">GCM10007392_37290</name>
</gene>
<dbReference type="Pfam" id="PF01590">
    <property type="entry name" value="GAF"/>
    <property type="match status" value="1"/>
</dbReference>
<dbReference type="InterPro" id="IPR052163">
    <property type="entry name" value="DGC-Regulatory_Protein"/>
</dbReference>
<dbReference type="NCBIfam" id="TIGR02481">
    <property type="entry name" value="hemeryth_dom"/>
    <property type="match status" value="1"/>
</dbReference>
<dbReference type="Pfam" id="PF00990">
    <property type="entry name" value="GGDEF"/>
    <property type="match status" value="1"/>
</dbReference>
<dbReference type="EMBL" id="BMXR01000010">
    <property type="protein sequence ID" value="GGX66182.1"/>
    <property type="molecule type" value="Genomic_DNA"/>
</dbReference>
<dbReference type="PANTHER" id="PTHR46663">
    <property type="entry name" value="DIGUANYLATE CYCLASE DGCT-RELATED"/>
    <property type="match status" value="1"/>
</dbReference>
<evidence type="ECO:0000256" key="2">
    <source>
        <dbReference type="ARBA" id="ARBA00022723"/>
    </source>
</evidence>
<reference evidence="5" key="1">
    <citation type="journal article" date="2014" name="Int. J. Syst. Evol. Microbiol.">
        <title>Complete genome sequence of Corynebacterium casei LMG S-19264T (=DSM 44701T), isolated from a smear-ripened cheese.</title>
        <authorList>
            <consortium name="US DOE Joint Genome Institute (JGI-PGF)"/>
            <person name="Walter F."/>
            <person name="Albersmeier A."/>
            <person name="Kalinowski J."/>
            <person name="Ruckert C."/>
        </authorList>
    </citation>
    <scope>NUCLEOTIDE SEQUENCE</scope>
    <source>
        <strain evidence="5">KCTC 22169</strain>
    </source>
</reference>
<name>A0A918NGV9_9GAMM</name>
<dbReference type="SUPFAM" id="SSF47188">
    <property type="entry name" value="Hemerythrin-like"/>
    <property type="match status" value="1"/>
</dbReference>
<evidence type="ECO:0000259" key="4">
    <source>
        <dbReference type="PROSITE" id="PS50887"/>
    </source>
</evidence>
<protein>
    <recommendedName>
        <fullName evidence="4">GGDEF domain-containing protein</fullName>
    </recommendedName>
</protein>
<dbReference type="CDD" id="cd12107">
    <property type="entry name" value="Hemerythrin"/>
    <property type="match status" value="1"/>
</dbReference>
<dbReference type="GO" id="GO:0046872">
    <property type="term" value="F:metal ion binding"/>
    <property type="evidence" value="ECO:0007669"/>
    <property type="project" value="UniProtKB-KW"/>
</dbReference>
<dbReference type="SUPFAM" id="SSF55781">
    <property type="entry name" value="GAF domain-like"/>
    <property type="match status" value="1"/>
</dbReference>
<organism evidence="5 6">
    <name type="scientific">Saccharospirillum salsuginis</name>
    <dbReference type="NCBI Taxonomy" id="418750"/>
    <lineage>
        <taxon>Bacteria</taxon>
        <taxon>Pseudomonadati</taxon>
        <taxon>Pseudomonadota</taxon>
        <taxon>Gammaproteobacteria</taxon>
        <taxon>Oceanospirillales</taxon>
        <taxon>Saccharospirillaceae</taxon>
        <taxon>Saccharospirillum</taxon>
    </lineage>
</organism>
<keyword evidence="6" id="KW-1185">Reference proteome</keyword>
<dbReference type="Gene3D" id="3.30.450.40">
    <property type="match status" value="1"/>
</dbReference>
<proteinExistence type="inferred from homology"/>